<dbReference type="InterPro" id="IPR018200">
    <property type="entry name" value="USP_CS"/>
</dbReference>
<comment type="catalytic activity">
    <reaction evidence="1">
        <text>Thiol-dependent hydrolysis of ester, thioester, amide, peptide and isopeptide bonds formed by the C-terminal Gly of ubiquitin (a 76-residue protein attached to proteins as an intracellular targeting signal).</text>
        <dbReference type="EC" id="3.4.19.12"/>
    </reaction>
</comment>
<gene>
    <name evidence="9" type="primary">UBP2_1</name>
    <name evidence="9" type="ORF">GLX27_004031</name>
</gene>
<keyword evidence="5 9" id="KW-0378">Hydrolase</keyword>
<dbReference type="PROSITE" id="PS00973">
    <property type="entry name" value="USP_2"/>
    <property type="match status" value="1"/>
</dbReference>
<accession>A0ABY8EUR9</accession>
<dbReference type="Gene3D" id="3.90.70.10">
    <property type="entry name" value="Cysteine proteinases"/>
    <property type="match status" value="1"/>
</dbReference>
<dbReference type="PROSITE" id="PS50235">
    <property type="entry name" value="USP_3"/>
    <property type="match status" value="1"/>
</dbReference>
<name>A0ABY8EUR9_MALFU</name>
<dbReference type="SUPFAM" id="SSF54001">
    <property type="entry name" value="Cysteine proteinases"/>
    <property type="match status" value="1"/>
</dbReference>
<evidence type="ECO:0000256" key="3">
    <source>
        <dbReference type="ARBA" id="ARBA00022670"/>
    </source>
</evidence>
<dbReference type="PANTHER" id="PTHR43982">
    <property type="entry name" value="UBIQUITIN CARBOXYL-TERMINAL HYDROLASE"/>
    <property type="match status" value="1"/>
</dbReference>
<keyword evidence="3" id="KW-0645">Protease</keyword>
<keyword evidence="10" id="KW-1185">Reference proteome</keyword>
<dbReference type="Proteomes" id="UP000818624">
    <property type="component" value="Chromosome 5"/>
</dbReference>
<proteinExistence type="predicted"/>
<organism evidence="9 10">
    <name type="scientific">Malassezia furfur</name>
    <name type="common">Pityriasis versicolor infection agent</name>
    <name type="synonym">Pityrosporum furfur</name>
    <dbReference type="NCBI Taxonomy" id="55194"/>
    <lineage>
        <taxon>Eukaryota</taxon>
        <taxon>Fungi</taxon>
        <taxon>Dikarya</taxon>
        <taxon>Basidiomycota</taxon>
        <taxon>Ustilaginomycotina</taxon>
        <taxon>Malasseziomycetes</taxon>
        <taxon>Malasseziales</taxon>
        <taxon>Malasseziaceae</taxon>
        <taxon>Malassezia</taxon>
    </lineage>
</organism>
<evidence type="ECO:0000256" key="7">
    <source>
        <dbReference type="SAM" id="Coils"/>
    </source>
</evidence>
<feature type="coiled-coil region" evidence="7">
    <location>
        <begin position="260"/>
        <end position="287"/>
    </location>
</feature>
<evidence type="ECO:0000256" key="4">
    <source>
        <dbReference type="ARBA" id="ARBA00022786"/>
    </source>
</evidence>
<evidence type="ECO:0000256" key="5">
    <source>
        <dbReference type="ARBA" id="ARBA00022801"/>
    </source>
</evidence>
<dbReference type="InterPro" id="IPR001394">
    <property type="entry name" value="Peptidase_C19_UCH"/>
</dbReference>
<evidence type="ECO:0000259" key="8">
    <source>
        <dbReference type="PROSITE" id="PS50235"/>
    </source>
</evidence>
<dbReference type="EC" id="3.4.19.12" evidence="2"/>
<dbReference type="PANTHER" id="PTHR43982:SF6">
    <property type="entry name" value="UBIQUITIN CARBOXYL-TERMINAL HYDROLASE 2-RELATED"/>
    <property type="match status" value="1"/>
</dbReference>
<keyword evidence="7" id="KW-0175">Coiled coil</keyword>
<evidence type="ECO:0000256" key="1">
    <source>
        <dbReference type="ARBA" id="ARBA00000707"/>
    </source>
</evidence>
<protein>
    <recommendedName>
        <fullName evidence="2">ubiquitinyl hydrolase 1</fullName>
        <ecNumber evidence="2">3.4.19.12</ecNumber>
    </recommendedName>
</protein>
<feature type="domain" description="USP" evidence="8">
    <location>
        <begin position="1"/>
        <end position="356"/>
    </location>
</feature>
<dbReference type="GO" id="GO:0004843">
    <property type="term" value="F:cysteine-type deubiquitinase activity"/>
    <property type="evidence" value="ECO:0007669"/>
    <property type="project" value="UniProtKB-EC"/>
</dbReference>
<keyword evidence="6" id="KW-0788">Thiol protease</keyword>
<dbReference type="InterPro" id="IPR038765">
    <property type="entry name" value="Papain-like_cys_pep_sf"/>
</dbReference>
<evidence type="ECO:0000313" key="10">
    <source>
        <dbReference type="Proteomes" id="UP000818624"/>
    </source>
</evidence>
<evidence type="ECO:0000256" key="6">
    <source>
        <dbReference type="ARBA" id="ARBA00022807"/>
    </source>
</evidence>
<dbReference type="InterPro" id="IPR044635">
    <property type="entry name" value="UBP14-like"/>
</dbReference>
<reference evidence="9 10" key="1">
    <citation type="journal article" date="2020" name="Elife">
        <title>Loss of centromere function drives karyotype evolution in closely related Malassezia species.</title>
        <authorList>
            <person name="Sankaranarayanan S.R."/>
            <person name="Ianiri G."/>
            <person name="Coelho M.A."/>
            <person name="Reza M.H."/>
            <person name="Thimmappa B.C."/>
            <person name="Ganguly P."/>
            <person name="Vadnala R.N."/>
            <person name="Sun S."/>
            <person name="Siddharthan R."/>
            <person name="Tellgren-Roth C."/>
            <person name="Dawson T.L."/>
            <person name="Heitman J."/>
            <person name="Sanyal K."/>
        </authorList>
    </citation>
    <scope>NUCLEOTIDE SEQUENCE [LARGE SCALE GENOMIC DNA]</scope>
    <source>
        <strain evidence="9">CBS14141</strain>
    </source>
</reference>
<sequence length="356" mass="39274">MQSTTHAAVTPEKRLAYLALVPLAWEEAYRASGASPDTLLNQIGSQQDVSECLDNMIFQLEAALAAHTDRAWAAAQAHTVRALFFGHTAQTLRTADHAATQKDETFQTIPVTLLPEARSIYDALDTFFDDDEVVGEHGQPVRRAITLRDAPPLLQLQVQRVQYDRRQHRAVKNQAALALEPVVYLDQYMDVGAAPTPDAAARADATRADRQRMAALRTRLAQLTGDDAALPTQLTTLAETLAHVQGASPSLAALLAPERTAQLTHAADALRAEADDVRRELHATREQLHARWAGAEHVAYELAAVFMHRGEASHGHYFLDQRDTAHQDAWIMLNDTRVHPIPLAEVQQEYVLPASH</sequence>
<evidence type="ECO:0000313" key="9">
    <source>
        <dbReference type="EMBL" id="WFD49351.1"/>
    </source>
</evidence>
<evidence type="ECO:0000256" key="2">
    <source>
        <dbReference type="ARBA" id="ARBA00012759"/>
    </source>
</evidence>
<dbReference type="InterPro" id="IPR028889">
    <property type="entry name" value="USP"/>
</dbReference>
<dbReference type="EMBL" id="CP046238">
    <property type="protein sequence ID" value="WFD49351.1"/>
    <property type="molecule type" value="Genomic_DNA"/>
</dbReference>
<dbReference type="Pfam" id="PF00443">
    <property type="entry name" value="UCH"/>
    <property type="match status" value="1"/>
</dbReference>
<keyword evidence="4" id="KW-0833">Ubl conjugation pathway</keyword>